<reference evidence="2 3" key="1">
    <citation type="submission" date="2014-01" db="EMBL/GenBank/DDBJ databases">
        <authorList>
            <person name="Dobos K."/>
            <person name="Lenaerts A."/>
            <person name="Ordway D."/>
            <person name="DeGroote M.A."/>
            <person name="Parker T."/>
            <person name="Sizemore C."/>
            <person name="Tallon L.J."/>
            <person name="Sadzewicz L.K."/>
            <person name="Sengamalay N."/>
            <person name="Fraser C.M."/>
            <person name="Hine E."/>
            <person name="Shefchek K.A."/>
            <person name="Das S.P."/>
            <person name="Tettelin H."/>
        </authorList>
    </citation>
    <scope>NUCLEOTIDE SEQUENCE [LARGE SCALE GENOMIC DNA]</scope>
    <source>
        <strain evidence="2 3">Harvey</strain>
    </source>
</reference>
<accession>A0ABN0R635</accession>
<name>A0ABN0R635_MYCUL</name>
<proteinExistence type="predicted"/>
<organism evidence="2 3">
    <name type="scientific">Mycobacterium ulcerans str. Harvey</name>
    <dbReference type="NCBI Taxonomy" id="1299332"/>
    <lineage>
        <taxon>Bacteria</taxon>
        <taxon>Bacillati</taxon>
        <taxon>Actinomycetota</taxon>
        <taxon>Actinomycetes</taxon>
        <taxon>Mycobacteriales</taxon>
        <taxon>Mycobacteriaceae</taxon>
        <taxon>Mycobacterium</taxon>
        <taxon>Mycobacterium ulcerans group</taxon>
    </lineage>
</organism>
<dbReference type="Proteomes" id="UP000020681">
    <property type="component" value="Unassembled WGS sequence"/>
</dbReference>
<keyword evidence="3" id="KW-1185">Reference proteome</keyword>
<evidence type="ECO:0000313" key="2">
    <source>
        <dbReference type="EMBL" id="EUA92541.1"/>
    </source>
</evidence>
<evidence type="ECO:0000313" key="3">
    <source>
        <dbReference type="Proteomes" id="UP000020681"/>
    </source>
</evidence>
<feature type="region of interest" description="Disordered" evidence="1">
    <location>
        <begin position="66"/>
        <end position="90"/>
    </location>
</feature>
<evidence type="ECO:0000256" key="1">
    <source>
        <dbReference type="SAM" id="MobiDB-lite"/>
    </source>
</evidence>
<sequence>MVYALQPAVRARPPYRDMTWMRQHWGIENSLHWIRDVTFDETSQGTYRKRAQVLATLRNTRSICTASTAPTTSPKPADHRFDRQPPPRPLNPQFPAHKPANHNAGALGAQLRFEHPGRHPDLPRSRQPGLNGFTIPTITIDALSITDFKSGDHHPTIKGILPVIDINIGTRRFQLDPHRDSQRLGTHQHRLARHPVARGFGNSTSAPSSGFFNSGTGTASGFGNVGANNSGFWNTGFGDIGSSGLQNYGQQLSGWANLGNTVSGWYNSSTADLPTAANLSGLFNIGTELSGCCATRPARSSTRAWAIWAS</sequence>
<dbReference type="EMBL" id="JAOL01000075">
    <property type="protein sequence ID" value="EUA92541.1"/>
    <property type="molecule type" value="Genomic_DNA"/>
</dbReference>
<protein>
    <submittedName>
        <fullName evidence="2">PPE FAMILY domain protein</fullName>
    </submittedName>
</protein>
<feature type="compositionally biased region" description="Basic and acidic residues" evidence="1">
    <location>
        <begin position="76"/>
        <end position="85"/>
    </location>
</feature>
<comment type="caution">
    <text evidence="2">The sequence shown here is derived from an EMBL/GenBank/DDBJ whole genome shotgun (WGS) entry which is preliminary data.</text>
</comment>
<gene>
    <name evidence="2" type="ORF">I551_0992</name>
</gene>